<dbReference type="InterPro" id="IPR036761">
    <property type="entry name" value="TTHA0802/YceI-like_sf"/>
</dbReference>
<feature type="signal peptide" evidence="1">
    <location>
        <begin position="1"/>
        <end position="26"/>
    </location>
</feature>
<dbReference type="Gene3D" id="2.40.128.110">
    <property type="entry name" value="Lipid/polyisoprenoid-binding, YceI-like"/>
    <property type="match status" value="1"/>
</dbReference>
<proteinExistence type="predicted"/>
<evidence type="ECO:0000313" key="3">
    <source>
        <dbReference type="EMBL" id="KEZ75916.1"/>
    </source>
</evidence>
<keyword evidence="1" id="KW-0732">Signal</keyword>
<name>A0A084IGT2_SALHC</name>
<keyword evidence="4" id="KW-1185">Reference proteome</keyword>
<dbReference type="Proteomes" id="UP000028302">
    <property type="component" value="Unassembled WGS sequence"/>
</dbReference>
<evidence type="ECO:0000313" key="4">
    <source>
        <dbReference type="Proteomes" id="UP000028302"/>
    </source>
</evidence>
<comment type="caution">
    <text evidence="3">The sequence shown here is derived from an EMBL/GenBank/DDBJ whole genome shotgun (WGS) entry which is preliminary data.</text>
</comment>
<dbReference type="STRING" id="1304275.C41B8_17571"/>
<accession>A0A084IGT2</accession>
<dbReference type="SMART" id="SM00867">
    <property type="entry name" value="YceI"/>
    <property type="match status" value="1"/>
</dbReference>
<dbReference type="InterPro" id="IPR007372">
    <property type="entry name" value="Lipid/polyisoprenoid-bd_YceI"/>
</dbReference>
<dbReference type="Pfam" id="PF04264">
    <property type="entry name" value="YceI"/>
    <property type="match status" value="1"/>
</dbReference>
<dbReference type="EMBL" id="APNK01000046">
    <property type="protein sequence ID" value="KEZ75916.1"/>
    <property type="molecule type" value="Genomic_DNA"/>
</dbReference>
<reference evidence="3 4" key="1">
    <citation type="submission" date="2013-03" db="EMBL/GenBank/DDBJ databases">
        <title>Salinisphaera hydrothermalis C41B8 Genome Sequencing.</title>
        <authorList>
            <person name="Li C."/>
            <person name="Lai Q."/>
            <person name="Shao Z."/>
        </authorList>
    </citation>
    <scope>NUCLEOTIDE SEQUENCE [LARGE SCALE GENOMIC DNA]</scope>
    <source>
        <strain evidence="3 4">C41B8</strain>
    </source>
</reference>
<dbReference type="PANTHER" id="PTHR34406">
    <property type="entry name" value="PROTEIN YCEI"/>
    <property type="match status" value="1"/>
</dbReference>
<dbReference type="SUPFAM" id="SSF101874">
    <property type="entry name" value="YceI-like"/>
    <property type="match status" value="1"/>
</dbReference>
<feature type="chain" id="PRO_5001776598" evidence="1">
    <location>
        <begin position="27"/>
        <end position="208"/>
    </location>
</feature>
<feature type="domain" description="Lipid/polyisoprenoid-binding YceI-like" evidence="2">
    <location>
        <begin position="34"/>
        <end position="201"/>
    </location>
</feature>
<evidence type="ECO:0000256" key="1">
    <source>
        <dbReference type="SAM" id="SignalP"/>
    </source>
</evidence>
<dbReference type="RefSeq" id="WP_198025278.1">
    <property type="nucleotide sequence ID" value="NZ_APNK01000046.1"/>
</dbReference>
<dbReference type="eggNOG" id="COG2353">
    <property type="taxonomic scope" value="Bacteria"/>
</dbReference>
<dbReference type="PANTHER" id="PTHR34406:SF1">
    <property type="entry name" value="PROTEIN YCEI"/>
    <property type="match status" value="1"/>
</dbReference>
<sequence>MTFRGCARRASAGLVLGVTVATAAHAAPDLKPGTYKIDISHTYAHFRIHHMGLSTMHGRMDARKGTIRIGADPADSSVTMIFDPASVDTGDDSRDEHLRKMDGFFHVEEYPSITFKSTQVTFDGPDHSAAKVTGKLTLHGVTRPVTLDVDHIACKVNPLEQSKYTCGFNAETEISRSAFGMDAYPKLVGDQVHLSFEVEANKPVDSGQ</sequence>
<protein>
    <submittedName>
        <fullName evidence="3">YceI family protein</fullName>
    </submittedName>
</protein>
<gene>
    <name evidence="3" type="ORF">C41B8_17571</name>
</gene>
<dbReference type="AlphaFoldDB" id="A0A084IGT2"/>
<evidence type="ECO:0000259" key="2">
    <source>
        <dbReference type="SMART" id="SM00867"/>
    </source>
</evidence>
<organism evidence="3 4">
    <name type="scientific">Salinisphaera hydrothermalis (strain C41B8)</name>
    <dbReference type="NCBI Taxonomy" id="1304275"/>
    <lineage>
        <taxon>Bacteria</taxon>
        <taxon>Pseudomonadati</taxon>
        <taxon>Pseudomonadota</taxon>
        <taxon>Gammaproteobacteria</taxon>
        <taxon>Salinisphaerales</taxon>
        <taxon>Salinisphaeraceae</taxon>
        <taxon>Salinisphaera</taxon>
    </lineage>
</organism>